<dbReference type="EMBL" id="BMOQ01000011">
    <property type="protein sequence ID" value="GGN26025.1"/>
    <property type="molecule type" value="Genomic_DNA"/>
</dbReference>
<sequence length="308" mass="36039">MARHEKALLRVSQWLDLSRSGRQEFIDTAQRVSSRQETTYTRYDEQYLQHLQQDVFTHDEVLSYLEEAGIGEDIVQDFSSGEIPFDEVYQSWNEIRYSVNEILDLTMLLKLVHSCSENPETLSQGIDSRYKFQKLVYLVNQELADQNRMDRDTAPYDHGKLEKTGFRYTYRMRSSGPFAKTLEEDKRRLYASNLIDEEVMAKVETPEINEENCRYRITLGRSGEVVMDRFASQLESLETEVLSDWEDAIDHVVLQFGHMTVEELHEYIMDLDPVKEAEDRDLLLRGRRVKYDSEPWITISAGGEIGHV</sequence>
<dbReference type="AlphaFoldDB" id="A0A830GGJ3"/>
<protein>
    <submittedName>
        <fullName evidence="1">Uncharacterized protein</fullName>
    </submittedName>
</protein>
<evidence type="ECO:0000313" key="2">
    <source>
        <dbReference type="Proteomes" id="UP000608850"/>
    </source>
</evidence>
<accession>A0A830GGJ3</accession>
<name>A0A830GGJ3_9EURY</name>
<gene>
    <name evidence="1" type="ORF">GCM10009021_30250</name>
</gene>
<organism evidence="1 2">
    <name type="scientific">Halarchaeum nitratireducens</name>
    <dbReference type="NCBI Taxonomy" id="489913"/>
    <lineage>
        <taxon>Archaea</taxon>
        <taxon>Methanobacteriati</taxon>
        <taxon>Methanobacteriota</taxon>
        <taxon>Stenosarchaea group</taxon>
        <taxon>Halobacteria</taxon>
        <taxon>Halobacteriales</taxon>
        <taxon>Halobacteriaceae</taxon>
    </lineage>
</organism>
<comment type="caution">
    <text evidence="1">The sequence shown here is derived from an EMBL/GenBank/DDBJ whole genome shotgun (WGS) entry which is preliminary data.</text>
</comment>
<dbReference type="OrthoDB" id="350731at2157"/>
<reference evidence="1 2" key="1">
    <citation type="journal article" date="2019" name="Int. J. Syst. Evol. Microbiol.">
        <title>The Global Catalogue of Microorganisms (GCM) 10K type strain sequencing project: providing services to taxonomists for standard genome sequencing and annotation.</title>
        <authorList>
            <consortium name="The Broad Institute Genomics Platform"/>
            <consortium name="The Broad Institute Genome Sequencing Center for Infectious Disease"/>
            <person name="Wu L."/>
            <person name="Ma J."/>
        </authorList>
    </citation>
    <scope>NUCLEOTIDE SEQUENCE [LARGE SCALE GENOMIC DNA]</scope>
    <source>
        <strain evidence="1 2">JCM 16331</strain>
    </source>
</reference>
<evidence type="ECO:0000313" key="1">
    <source>
        <dbReference type="EMBL" id="GGN26025.1"/>
    </source>
</evidence>
<keyword evidence="2" id="KW-1185">Reference proteome</keyword>
<proteinExistence type="predicted"/>
<dbReference type="RefSeq" id="WP_188880033.1">
    <property type="nucleotide sequence ID" value="NZ_BMOQ01000011.1"/>
</dbReference>
<dbReference type="Proteomes" id="UP000608850">
    <property type="component" value="Unassembled WGS sequence"/>
</dbReference>